<proteinExistence type="predicted"/>
<keyword evidence="1" id="KW-0732">Signal</keyword>
<reference evidence="2 3" key="1">
    <citation type="submission" date="2019-03" db="EMBL/GenBank/DDBJ databases">
        <title>Genomic Encyclopedia of Archaeal and Bacterial Type Strains, Phase II (KMG-II): from individual species to whole genera.</title>
        <authorList>
            <person name="Goeker M."/>
        </authorList>
    </citation>
    <scope>NUCLEOTIDE SEQUENCE [LARGE SCALE GENOMIC DNA]</scope>
    <source>
        <strain evidence="2 3">RL-C</strain>
    </source>
</reference>
<comment type="caution">
    <text evidence="2">The sequence shown here is derived from an EMBL/GenBank/DDBJ whole genome shotgun (WGS) entry which is preliminary data.</text>
</comment>
<dbReference type="Proteomes" id="UP000294830">
    <property type="component" value="Unassembled WGS sequence"/>
</dbReference>
<feature type="chain" id="PRO_5020308624" evidence="1">
    <location>
        <begin position="32"/>
        <end position="400"/>
    </location>
</feature>
<evidence type="ECO:0000313" key="3">
    <source>
        <dbReference type="Proteomes" id="UP000294830"/>
    </source>
</evidence>
<sequence length="400" mass="45186">MALASLSYNAMRKYLIVVGIFACCMWCQQLAAQQAYSNDVINGMMPYAKGEIKQRFAIVNSYGLKNYSESELIACKNAAKKVASKLLKWLSDNPPQGYEALINTFIDILPDHSFKSPLDDPHPKIYAKIELHFAPYVHTPKGKFANYEVATWVTVFLNGMDVNTLGSPIAGNIYVIPRKTADFFGFGIYQTTGEEVTLINPDNAKIFHPVSQGVFLNEMIKGQKQEKENAGISSGIPTNGERLKEIEQAYKEILKVNKQTAEEFRSNALKELQGESNADILDMESKLQGELDKMSLAERKKPAFYAGDGDIAPKMFDLTGNYSGLCPEGHQEGCEALVRVNPELIGFSASGKIKLMIIHWNYIQLTGENRDKPRFYDRKKEYDNVHQWNMVRLYQDNVWF</sequence>
<dbReference type="EMBL" id="SLWB01000009">
    <property type="protein sequence ID" value="TCN66426.1"/>
    <property type="molecule type" value="Genomic_DNA"/>
</dbReference>
<keyword evidence="3" id="KW-1185">Reference proteome</keyword>
<evidence type="ECO:0000256" key="1">
    <source>
        <dbReference type="SAM" id="SignalP"/>
    </source>
</evidence>
<accession>A0A4R2EGU7</accession>
<evidence type="ECO:0000313" key="2">
    <source>
        <dbReference type="EMBL" id="TCN66426.1"/>
    </source>
</evidence>
<feature type="signal peptide" evidence="1">
    <location>
        <begin position="1"/>
        <end position="31"/>
    </location>
</feature>
<organism evidence="2 3">
    <name type="scientific">Acetobacteroides hydrogenigenes</name>
    <dbReference type="NCBI Taxonomy" id="979970"/>
    <lineage>
        <taxon>Bacteria</taxon>
        <taxon>Pseudomonadati</taxon>
        <taxon>Bacteroidota</taxon>
        <taxon>Bacteroidia</taxon>
        <taxon>Bacteroidales</taxon>
        <taxon>Rikenellaceae</taxon>
        <taxon>Acetobacteroides</taxon>
    </lineage>
</organism>
<dbReference type="AlphaFoldDB" id="A0A4R2EGU7"/>
<name>A0A4R2EGU7_9BACT</name>
<gene>
    <name evidence="2" type="ORF">CLV25_10955</name>
</gene>
<protein>
    <submittedName>
        <fullName evidence="2">Uncharacterized protein</fullName>
    </submittedName>
</protein>